<dbReference type="KEGG" id="rue:DT065_00715"/>
<organism evidence="1 2">
    <name type="scientific">Salicibibacter kimchii</name>
    <dbReference type="NCBI Taxonomy" id="2099786"/>
    <lineage>
        <taxon>Bacteria</taxon>
        <taxon>Bacillati</taxon>
        <taxon>Bacillota</taxon>
        <taxon>Bacilli</taxon>
        <taxon>Bacillales</taxon>
        <taxon>Bacillaceae</taxon>
        <taxon>Salicibibacter</taxon>
    </lineage>
</organism>
<keyword evidence="2" id="KW-1185">Reference proteome</keyword>
<dbReference type="AlphaFoldDB" id="A0A345BUQ3"/>
<gene>
    <name evidence="1" type="ORF">DT065_00715</name>
</gene>
<evidence type="ECO:0000313" key="2">
    <source>
        <dbReference type="Proteomes" id="UP000252100"/>
    </source>
</evidence>
<name>A0A345BUQ3_9BACI</name>
<protein>
    <submittedName>
        <fullName evidence="1">Uncharacterized protein</fullName>
    </submittedName>
</protein>
<dbReference type="Proteomes" id="UP000252100">
    <property type="component" value="Chromosome"/>
</dbReference>
<sequence>MLVLRISYVWPAVSSYVKKSGNKRSFLNAKGKNKGEMGEESVCLLHFELFSYTILLNERTCSRGQVLS</sequence>
<accession>A0A345BUQ3</accession>
<reference evidence="1 2" key="1">
    <citation type="journal article" date="2018" name="J. Microbiol.">
        <title>Salicibibacter kimchii gen. nov., sp. nov., a moderately halophilic and alkalitolerant bacterium in the family Bacillaceae, isolated from kimchi.</title>
        <authorList>
            <person name="Jang J.Y."/>
            <person name="Oh Y.J."/>
            <person name="Lim S.K."/>
            <person name="Park H.K."/>
            <person name="Lee C."/>
            <person name="Kim J.Y."/>
            <person name="Lee M.A."/>
            <person name="Choi H.J."/>
        </authorList>
    </citation>
    <scope>NUCLEOTIDE SEQUENCE [LARGE SCALE GENOMIC DNA]</scope>
    <source>
        <strain evidence="1 2">NKC1-1</strain>
    </source>
</reference>
<evidence type="ECO:0000313" key="1">
    <source>
        <dbReference type="EMBL" id="AXF54684.1"/>
    </source>
</evidence>
<proteinExistence type="predicted"/>
<dbReference type="EMBL" id="CP031092">
    <property type="protein sequence ID" value="AXF54684.1"/>
    <property type="molecule type" value="Genomic_DNA"/>
</dbReference>